<gene>
    <name evidence="10" type="ORF">A3D42_01840</name>
</gene>
<keyword evidence="2 9" id="KW-0436">Ligase</keyword>
<dbReference type="GO" id="GO:0006437">
    <property type="term" value="P:tyrosyl-tRNA aminoacylation"/>
    <property type="evidence" value="ECO:0007669"/>
    <property type="project" value="UniProtKB-UniRule"/>
</dbReference>
<dbReference type="InterPro" id="IPR024088">
    <property type="entry name" value="Tyr-tRNA-ligase_bac-type"/>
</dbReference>
<keyword evidence="6 9" id="KW-0030">Aminoacyl-tRNA synthetase</keyword>
<dbReference type="SUPFAM" id="SSF55174">
    <property type="entry name" value="Alpha-L RNA-binding motif"/>
    <property type="match status" value="1"/>
</dbReference>
<dbReference type="SUPFAM" id="SSF52374">
    <property type="entry name" value="Nucleotidylyl transferase"/>
    <property type="match status" value="1"/>
</dbReference>
<evidence type="ECO:0000256" key="8">
    <source>
        <dbReference type="NCBIfam" id="TIGR00234"/>
    </source>
</evidence>
<dbReference type="GO" id="GO:0003723">
    <property type="term" value="F:RNA binding"/>
    <property type="evidence" value="ECO:0007669"/>
    <property type="project" value="InterPro"/>
</dbReference>
<name>A0A1F6W7Z4_9BACT</name>
<dbReference type="InterPro" id="IPR014729">
    <property type="entry name" value="Rossmann-like_a/b/a_fold"/>
</dbReference>
<evidence type="ECO:0000256" key="7">
    <source>
        <dbReference type="ARBA" id="ARBA00048248"/>
    </source>
</evidence>
<evidence type="ECO:0000313" key="10">
    <source>
        <dbReference type="EMBL" id="OGI77999.1"/>
    </source>
</evidence>
<dbReference type="AlphaFoldDB" id="A0A1F6W7Z4"/>
<comment type="catalytic activity">
    <reaction evidence="7">
        <text>tRNA(Tyr) + L-tyrosine + ATP = L-tyrosyl-tRNA(Tyr) + AMP + diphosphate + H(+)</text>
        <dbReference type="Rhea" id="RHEA:10220"/>
        <dbReference type="Rhea" id="RHEA-COMP:9706"/>
        <dbReference type="Rhea" id="RHEA-COMP:9707"/>
        <dbReference type="ChEBI" id="CHEBI:15378"/>
        <dbReference type="ChEBI" id="CHEBI:30616"/>
        <dbReference type="ChEBI" id="CHEBI:33019"/>
        <dbReference type="ChEBI" id="CHEBI:58315"/>
        <dbReference type="ChEBI" id="CHEBI:78442"/>
        <dbReference type="ChEBI" id="CHEBI:78536"/>
        <dbReference type="ChEBI" id="CHEBI:456215"/>
        <dbReference type="EC" id="6.1.1.1"/>
    </reaction>
</comment>
<dbReference type="Gene3D" id="3.40.50.620">
    <property type="entry name" value="HUPs"/>
    <property type="match status" value="1"/>
</dbReference>
<protein>
    <recommendedName>
        <fullName evidence="1 8">Tyrosine--tRNA ligase</fullName>
        <ecNumber evidence="1 8">6.1.1.1</ecNumber>
    </recommendedName>
</protein>
<keyword evidence="5 9" id="KW-0648">Protein biosynthesis</keyword>
<evidence type="ECO:0000256" key="1">
    <source>
        <dbReference type="ARBA" id="ARBA00013160"/>
    </source>
</evidence>
<dbReference type="PANTHER" id="PTHR11766:SF1">
    <property type="entry name" value="TYROSINE--TRNA LIGASE"/>
    <property type="match status" value="1"/>
</dbReference>
<dbReference type="GO" id="GO:0005524">
    <property type="term" value="F:ATP binding"/>
    <property type="evidence" value="ECO:0007669"/>
    <property type="project" value="UniProtKB-KW"/>
</dbReference>
<organism evidence="10 11">
    <name type="scientific">Candidatus Nomurabacteria bacterium RIFCSPHIGHO2_02_FULL_41_18</name>
    <dbReference type="NCBI Taxonomy" id="1801754"/>
    <lineage>
        <taxon>Bacteria</taxon>
        <taxon>Candidatus Nomuraibacteriota</taxon>
    </lineage>
</organism>
<proteinExistence type="inferred from homology"/>
<dbReference type="EMBL" id="MFUE01000004">
    <property type="protein sequence ID" value="OGI77999.1"/>
    <property type="molecule type" value="Genomic_DNA"/>
</dbReference>
<dbReference type="PRINTS" id="PR01040">
    <property type="entry name" value="TRNASYNTHTYR"/>
</dbReference>
<dbReference type="Pfam" id="PF00579">
    <property type="entry name" value="tRNA-synt_1b"/>
    <property type="match status" value="1"/>
</dbReference>
<dbReference type="GO" id="GO:0005829">
    <property type="term" value="C:cytosol"/>
    <property type="evidence" value="ECO:0007669"/>
    <property type="project" value="TreeGrafter"/>
</dbReference>
<evidence type="ECO:0000313" key="11">
    <source>
        <dbReference type="Proteomes" id="UP000177777"/>
    </source>
</evidence>
<dbReference type="NCBIfam" id="TIGR00234">
    <property type="entry name" value="tyrS"/>
    <property type="match status" value="1"/>
</dbReference>
<evidence type="ECO:0000256" key="2">
    <source>
        <dbReference type="ARBA" id="ARBA00022598"/>
    </source>
</evidence>
<dbReference type="CDD" id="cd00805">
    <property type="entry name" value="TyrRS_core"/>
    <property type="match status" value="1"/>
</dbReference>
<evidence type="ECO:0000256" key="9">
    <source>
        <dbReference type="RuleBase" id="RU363036"/>
    </source>
</evidence>
<dbReference type="STRING" id="1801754.A3D42_01840"/>
<keyword evidence="4 9" id="KW-0067">ATP-binding</keyword>
<comment type="similarity">
    <text evidence="9">Belongs to the class-I aminoacyl-tRNA synthetase family.</text>
</comment>
<reference evidence="10 11" key="1">
    <citation type="journal article" date="2016" name="Nat. Commun.">
        <title>Thousands of microbial genomes shed light on interconnected biogeochemical processes in an aquifer system.</title>
        <authorList>
            <person name="Anantharaman K."/>
            <person name="Brown C.T."/>
            <person name="Hug L.A."/>
            <person name="Sharon I."/>
            <person name="Castelle C.J."/>
            <person name="Probst A.J."/>
            <person name="Thomas B.C."/>
            <person name="Singh A."/>
            <person name="Wilkins M.J."/>
            <person name="Karaoz U."/>
            <person name="Brodie E.L."/>
            <person name="Williams K.H."/>
            <person name="Hubbard S.S."/>
            <person name="Banfield J.F."/>
        </authorList>
    </citation>
    <scope>NUCLEOTIDE SEQUENCE [LARGE SCALE GENOMIC DNA]</scope>
</reference>
<dbReference type="InterPro" id="IPR002307">
    <property type="entry name" value="Tyr-tRNA-ligase"/>
</dbReference>
<dbReference type="Gene3D" id="3.10.290.10">
    <property type="entry name" value="RNA-binding S4 domain"/>
    <property type="match status" value="1"/>
</dbReference>
<evidence type="ECO:0000256" key="4">
    <source>
        <dbReference type="ARBA" id="ARBA00022840"/>
    </source>
</evidence>
<evidence type="ECO:0000256" key="6">
    <source>
        <dbReference type="ARBA" id="ARBA00023146"/>
    </source>
</evidence>
<accession>A0A1F6W7Z4</accession>
<sequence>MKVSTDESKIDELLTRGTQDIFIREHLRKALLSGEQLRIKLGIDPTGPDIHLGRAVALRKLKSFQDLGHKIVLIIGDFTAKIGDPSDKLEKRPMLADKQIKKNLKDYLKQIKKVIDISKCEIQYNSKWLAKMSYLEMARLLECFTVQQMSKRRNFKERLEKGKDIFVVEFMYPALQGYDSVAVKADVEIGGFDQLFNLKAGRTVQKRYGEKEQDIMTVSMLEGTDGRKMSSSWGNVISILDTADNMFIKVMAVKDNLIIKYFTLCTDLPLFEISELKNKLEKKVNPRDIKMKLAYEIVKIYHGEKKAKLAEANFINTFQKGEIPEEMEEIAGKREELLGDVLVKSKVLKSKSEWRRLVNASGIHDLGNRQSITDPYFPLTSDIILKIGKKRFVKISVK</sequence>
<dbReference type="Proteomes" id="UP000177777">
    <property type="component" value="Unassembled WGS sequence"/>
</dbReference>
<comment type="caution">
    <text evidence="10">The sequence shown here is derived from an EMBL/GenBank/DDBJ whole genome shotgun (WGS) entry which is preliminary data.</text>
</comment>
<dbReference type="Gene3D" id="1.10.240.10">
    <property type="entry name" value="Tyrosyl-Transfer RNA Synthetase"/>
    <property type="match status" value="1"/>
</dbReference>
<evidence type="ECO:0000256" key="3">
    <source>
        <dbReference type="ARBA" id="ARBA00022741"/>
    </source>
</evidence>
<evidence type="ECO:0000256" key="5">
    <source>
        <dbReference type="ARBA" id="ARBA00022917"/>
    </source>
</evidence>
<dbReference type="EC" id="6.1.1.1" evidence="1 8"/>
<dbReference type="PANTHER" id="PTHR11766">
    <property type="entry name" value="TYROSYL-TRNA SYNTHETASE"/>
    <property type="match status" value="1"/>
</dbReference>
<dbReference type="InterPro" id="IPR036986">
    <property type="entry name" value="S4_RNA-bd_sf"/>
</dbReference>
<dbReference type="InterPro" id="IPR002305">
    <property type="entry name" value="aa-tRNA-synth_Ic"/>
</dbReference>
<dbReference type="GO" id="GO:0004831">
    <property type="term" value="F:tyrosine-tRNA ligase activity"/>
    <property type="evidence" value="ECO:0007669"/>
    <property type="project" value="UniProtKB-UniRule"/>
</dbReference>
<keyword evidence="3 9" id="KW-0547">Nucleotide-binding</keyword>